<dbReference type="Pfam" id="PF01223">
    <property type="entry name" value="Endonuclease_NS"/>
    <property type="match status" value="1"/>
</dbReference>
<dbReference type="CDD" id="cd00091">
    <property type="entry name" value="NUC"/>
    <property type="match status" value="1"/>
</dbReference>
<keyword evidence="6" id="KW-1185">Reference proteome</keyword>
<evidence type="ECO:0000313" key="5">
    <source>
        <dbReference type="EMBL" id="ARU47702.1"/>
    </source>
</evidence>
<feature type="binding site" evidence="2">
    <location>
        <position position="159"/>
    </location>
    <ligand>
        <name>Mg(2+)</name>
        <dbReference type="ChEBI" id="CHEBI:18420"/>
        <note>catalytic</note>
    </ligand>
</feature>
<name>A0A1Y0HI58_9BACT</name>
<dbReference type="PANTHER" id="PTHR13966">
    <property type="entry name" value="ENDONUCLEASE RELATED"/>
    <property type="match status" value="1"/>
</dbReference>
<sequence>MNRSHFIASIISFLIKNPKAFLLALLLGGLSYSYEFFIARDTMVFQGVPKAIESSLETYTRIFRNRAYMVGYSDLRGNPLWVVYKLTPPFQNVSPLKRPDSFNADWRNMGLITSSDYVNSGYDRGHMAPNHAIALLYGKEAQEETFLMTNITPQKPMLNQKLWQHLEAIELESFAPKFKELWVYTGPLFDFKTTHLKSSRFIEIPDAFYKIYVGIEQSGEIKTLSFIIPQNAKGNDRLEKYLVSIDEVERRSGFDFLYELDDKIENVLEKKIDQSSWF</sequence>
<evidence type="ECO:0000313" key="6">
    <source>
        <dbReference type="Proteomes" id="UP000196005"/>
    </source>
</evidence>
<dbReference type="SMART" id="SM00477">
    <property type="entry name" value="NUC"/>
    <property type="match status" value="1"/>
</dbReference>
<feature type="domain" description="ENPP1-3/EXOG-like endonuclease/phosphodiesterase" evidence="3">
    <location>
        <begin position="65"/>
        <end position="263"/>
    </location>
</feature>
<dbReference type="SMART" id="SM00892">
    <property type="entry name" value="Endonuclease_NS"/>
    <property type="match status" value="1"/>
</dbReference>
<evidence type="ECO:0000256" key="1">
    <source>
        <dbReference type="PIRSR" id="PIRSR640255-1"/>
    </source>
</evidence>
<dbReference type="InterPro" id="IPR020821">
    <property type="entry name" value="ENPP1-3/EXOG-like_nuc-like"/>
</dbReference>
<dbReference type="RefSeq" id="WP_087437767.1">
    <property type="nucleotide sequence ID" value="NZ_CP021416.1"/>
</dbReference>
<protein>
    <submittedName>
        <fullName evidence="5">Nuclease</fullName>
        <ecNumber evidence="5">3.1.30.-</ecNumber>
    </submittedName>
</protein>
<dbReference type="Gene3D" id="3.40.570.10">
    <property type="entry name" value="Extracellular Endonuclease, subunit A"/>
    <property type="match status" value="1"/>
</dbReference>
<dbReference type="AlphaFoldDB" id="A0A1Y0HI58"/>
<dbReference type="EMBL" id="CP021416">
    <property type="protein sequence ID" value="ARU47702.1"/>
    <property type="molecule type" value="Genomic_DNA"/>
</dbReference>
<dbReference type="GO" id="GO:0004519">
    <property type="term" value="F:endonuclease activity"/>
    <property type="evidence" value="ECO:0007669"/>
    <property type="project" value="TreeGrafter"/>
</dbReference>
<dbReference type="GO" id="GO:0016787">
    <property type="term" value="F:hydrolase activity"/>
    <property type="evidence" value="ECO:0007669"/>
    <property type="project" value="UniProtKB-KW"/>
</dbReference>
<feature type="domain" description="DNA/RNA non-specific endonuclease/pyrophosphatase/phosphodiesterase" evidence="4">
    <location>
        <begin position="64"/>
        <end position="263"/>
    </location>
</feature>
<dbReference type="PANTHER" id="PTHR13966:SF5">
    <property type="entry name" value="ENDONUCLEASE G, MITOCHONDRIAL"/>
    <property type="match status" value="1"/>
</dbReference>
<dbReference type="InterPro" id="IPR044929">
    <property type="entry name" value="DNA/RNA_non-sp_Endonuclease_sf"/>
</dbReference>
<evidence type="ECO:0000256" key="2">
    <source>
        <dbReference type="PIRSR" id="PIRSR640255-2"/>
    </source>
</evidence>
<reference evidence="6" key="1">
    <citation type="submission" date="2017-05" db="EMBL/GenBank/DDBJ databases">
        <title>Dechlorination kinetics govern the competition between two new strains of the genus Sulfurospirillum.</title>
        <authorList>
            <person name="Buttet G.F."/>
            <person name="Murray A.M."/>
            <person name="Goris T."/>
            <person name="Burion M."/>
            <person name="Lin B."/>
            <person name="Rolle M."/>
            <person name="Maillard J."/>
        </authorList>
    </citation>
    <scope>NUCLEOTIDE SEQUENCE [LARGE SCALE GENOMIC DNA]</scope>
    <source>
        <strain evidence="6">SL2-1</strain>
    </source>
</reference>
<feature type="active site" description="Proton acceptor" evidence="1">
    <location>
        <position position="126"/>
    </location>
</feature>
<evidence type="ECO:0000259" key="4">
    <source>
        <dbReference type="SMART" id="SM00892"/>
    </source>
</evidence>
<gene>
    <name evidence="5" type="ORF">Sdiek1_0526</name>
</gene>
<dbReference type="EC" id="3.1.30.-" evidence="5"/>
<dbReference type="Proteomes" id="UP000196005">
    <property type="component" value="Chromosome"/>
</dbReference>
<accession>A0A1Y0HI58</accession>
<dbReference type="InterPro" id="IPR044925">
    <property type="entry name" value="His-Me_finger_sf"/>
</dbReference>
<proteinExistence type="predicted"/>
<dbReference type="KEGG" id="suls:Sdiek1_0526"/>
<dbReference type="InterPro" id="IPR040255">
    <property type="entry name" value="Non-specific_endonuclease"/>
</dbReference>
<keyword evidence="5" id="KW-0378">Hydrolase</keyword>
<dbReference type="GO" id="GO:0003676">
    <property type="term" value="F:nucleic acid binding"/>
    <property type="evidence" value="ECO:0007669"/>
    <property type="project" value="InterPro"/>
</dbReference>
<dbReference type="InterPro" id="IPR001604">
    <property type="entry name" value="Endo_G_ENPP1-like_dom"/>
</dbReference>
<evidence type="ECO:0000259" key="3">
    <source>
        <dbReference type="SMART" id="SM00477"/>
    </source>
</evidence>
<dbReference type="SUPFAM" id="SSF54060">
    <property type="entry name" value="His-Me finger endonucleases"/>
    <property type="match status" value="1"/>
</dbReference>
<organism evidence="5 6">
    <name type="scientific">Sulfurospirillum diekertiae</name>
    <dbReference type="NCBI Taxonomy" id="1854492"/>
    <lineage>
        <taxon>Bacteria</taxon>
        <taxon>Pseudomonadati</taxon>
        <taxon>Campylobacterota</taxon>
        <taxon>Epsilonproteobacteria</taxon>
        <taxon>Campylobacterales</taxon>
        <taxon>Sulfurospirillaceae</taxon>
        <taxon>Sulfurospirillum</taxon>
    </lineage>
</organism>
<keyword evidence="2" id="KW-0479">Metal-binding</keyword>
<dbReference type="GO" id="GO:0046872">
    <property type="term" value="F:metal ion binding"/>
    <property type="evidence" value="ECO:0007669"/>
    <property type="project" value="UniProtKB-KW"/>
</dbReference>